<dbReference type="GO" id="GO:0032784">
    <property type="term" value="P:regulation of DNA-templated transcription elongation"/>
    <property type="evidence" value="ECO:0007669"/>
    <property type="project" value="InterPro"/>
</dbReference>
<dbReference type="GO" id="GO:0003746">
    <property type="term" value="F:translation elongation factor activity"/>
    <property type="evidence" value="ECO:0007669"/>
    <property type="project" value="UniProtKB-KW"/>
</dbReference>
<accession>A0A7M2WUP8</accession>
<dbReference type="InterPro" id="IPR022691">
    <property type="entry name" value="Tscrpt_elong_fac_GreA/B_N"/>
</dbReference>
<keyword evidence="6" id="KW-1185">Reference proteome</keyword>
<keyword evidence="1" id="KW-0805">Transcription regulation</keyword>
<dbReference type="KEGG" id="hbs:IPV69_22755"/>
<keyword evidence="2" id="KW-0804">Transcription</keyword>
<dbReference type="PIRSF" id="PIRSF006092">
    <property type="entry name" value="GreA_GreB"/>
    <property type="match status" value="1"/>
</dbReference>
<evidence type="ECO:0000256" key="2">
    <source>
        <dbReference type="ARBA" id="ARBA00023163"/>
    </source>
</evidence>
<dbReference type="GO" id="GO:0003677">
    <property type="term" value="F:DNA binding"/>
    <property type="evidence" value="ECO:0007669"/>
    <property type="project" value="InterPro"/>
</dbReference>
<feature type="domain" description="Transcription elongation factor GreA/GreB N-terminal" evidence="4">
    <location>
        <begin position="4"/>
        <end position="71"/>
    </location>
</feature>
<organism evidence="5 6">
    <name type="scientific">Humisphaera borealis</name>
    <dbReference type="NCBI Taxonomy" id="2807512"/>
    <lineage>
        <taxon>Bacteria</taxon>
        <taxon>Pseudomonadati</taxon>
        <taxon>Planctomycetota</taxon>
        <taxon>Phycisphaerae</taxon>
        <taxon>Tepidisphaerales</taxon>
        <taxon>Tepidisphaeraceae</taxon>
        <taxon>Humisphaera</taxon>
    </lineage>
</organism>
<dbReference type="InterPro" id="IPR023459">
    <property type="entry name" value="Tscrpt_elong_fac_GreA/B_fam"/>
</dbReference>
<dbReference type="Pfam" id="PF01272">
    <property type="entry name" value="GreA_GreB"/>
    <property type="match status" value="1"/>
</dbReference>
<dbReference type="PANTHER" id="PTHR30437">
    <property type="entry name" value="TRANSCRIPTION ELONGATION FACTOR GREA"/>
    <property type="match status" value="1"/>
</dbReference>
<keyword evidence="5" id="KW-0648">Protein biosynthesis</keyword>
<dbReference type="InterPro" id="IPR036805">
    <property type="entry name" value="Tscrpt_elong_fac_GreA/B_N_sf"/>
</dbReference>
<dbReference type="EMBL" id="CP063458">
    <property type="protein sequence ID" value="QOV89014.1"/>
    <property type="molecule type" value="Genomic_DNA"/>
</dbReference>
<dbReference type="PANTHER" id="PTHR30437:SF4">
    <property type="entry name" value="TRANSCRIPTION ELONGATION FACTOR GREA"/>
    <property type="match status" value="1"/>
</dbReference>
<evidence type="ECO:0000259" key="3">
    <source>
        <dbReference type="Pfam" id="PF01272"/>
    </source>
</evidence>
<protein>
    <submittedName>
        <fullName evidence="5">GreA/GreB family elongation factor</fullName>
    </submittedName>
</protein>
<proteinExistence type="predicted"/>
<dbReference type="Gene3D" id="1.10.287.180">
    <property type="entry name" value="Transcription elongation factor, GreA/GreB, N-terminal domain"/>
    <property type="match status" value="1"/>
</dbReference>
<keyword evidence="5" id="KW-0251">Elongation factor</keyword>
<dbReference type="InterPro" id="IPR036953">
    <property type="entry name" value="GreA/GreB_C_sf"/>
</dbReference>
<dbReference type="SUPFAM" id="SSF54534">
    <property type="entry name" value="FKBP-like"/>
    <property type="match status" value="1"/>
</dbReference>
<gene>
    <name evidence="5" type="ORF">IPV69_22755</name>
</gene>
<dbReference type="GO" id="GO:0070063">
    <property type="term" value="F:RNA polymerase binding"/>
    <property type="evidence" value="ECO:0007669"/>
    <property type="project" value="InterPro"/>
</dbReference>
<evidence type="ECO:0000313" key="5">
    <source>
        <dbReference type="EMBL" id="QOV89014.1"/>
    </source>
</evidence>
<evidence type="ECO:0000313" key="6">
    <source>
        <dbReference type="Proteomes" id="UP000593765"/>
    </source>
</evidence>
<dbReference type="GO" id="GO:0006354">
    <property type="term" value="P:DNA-templated transcription elongation"/>
    <property type="evidence" value="ECO:0007669"/>
    <property type="project" value="TreeGrafter"/>
</dbReference>
<evidence type="ECO:0000256" key="1">
    <source>
        <dbReference type="ARBA" id="ARBA00023015"/>
    </source>
</evidence>
<name>A0A7M2WUP8_9BACT</name>
<sequence>MQIVSPDEMERLQKKRQELYDQKLDVQDRIRKAAALGDLSENAEYHYAKEENRTIGRELAELELKLRTVQVVGTDNIPKDMVFLGHTVKLLDMDDESETIVRLVGEAQPPTAGSDVTDVSATSPMGESLMKARVGEVIKVKAPRGTMEFKIVEIL</sequence>
<dbReference type="InterPro" id="IPR001437">
    <property type="entry name" value="Tscrpt_elong_fac_GreA/B_C"/>
</dbReference>
<feature type="domain" description="Transcription elongation factor GreA/GreB C-terminal" evidence="3">
    <location>
        <begin position="78"/>
        <end position="154"/>
    </location>
</feature>
<dbReference type="SUPFAM" id="SSF46557">
    <property type="entry name" value="GreA transcript cleavage protein, N-terminal domain"/>
    <property type="match status" value="1"/>
</dbReference>
<reference evidence="5 6" key="1">
    <citation type="submission" date="2020-10" db="EMBL/GenBank/DDBJ databases">
        <title>Wide distribution of Phycisphaera-like planctomycetes from WD2101 soil group in peatlands and genome analysis of the first cultivated representative.</title>
        <authorList>
            <person name="Dedysh S.N."/>
            <person name="Beletsky A.V."/>
            <person name="Ivanova A."/>
            <person name="Kulichevskaya I.S."/>
            <person name="Suzina N.E."/>
            <person name="Philippov D.A."/>
            <person name="Rakitin A.L."/>
            <person name="Mardanov A.V."/>
            <person name="Ravin N.V."/>
        </authorList>
    </citation>
    <scope>NUCLEOTIDE SEQUENCE [LARGE SCALE GENOMIC DNA]</scope>
    <source>
        <strain evidence="5 6">M1803</strain>
    </source>
</reference>
<dbReference type="RefSeq" id="WP_206292026.1">
    <property type="nucleotide sequence ID" value="NZ_CP063458.1"/>
</dbReference>
<dbReference type="Proteomes" id="UP000593765">
    <property type="component" value="Chromosome"/>
</dbReference>
<evidence type="ECO:0000259" key="4">
    <source>
        <dbReference type="Pfam" id="PF03449"/>
    </source>
</evidence>
<dbReference type="Gene3D" id="3.10.50.30">
    <property type="entry name" value="Transcription elongation factor, GreA/GreB, C-terminal domain"/>
    <property type="match status" value="1"/>
</dbReference>
<dbReference type="AlphaFoldDB" id="A0A7M2WUP8"/>
<dbReference type="Pfam" id="PF03449">
    <property type="entry name" value="GreA_GreB_N"/>
    <property type="match status" value="1"/>
</dbReference>